<evidence type="ECO:0000313" key="3">
    <source>
        <dbReference type="Proteomes" id="UP001499978"/>
    </source>
</evidence>
<proteinExistence type="predicted"/>
<evidence type="ECO:0000313" key="2">
    <source>
        <dbReference type="EMBL" id="GAA2510631.1"/>
    </source>
</evidence>
<sequence length="144" mass="15038">MTEPTTARFPRRDEHRRIVALTDLTALLLAAVVAGAAVLIVLDLAFQALGGARFGQESGWLAVVAPLMIIVEEFRTWSGWARVPVALLAATVAFLASLVVVALADGLPPLASGALGAAAFALVYAPLWFHGVRLAAGPVAEVKE</sequence>
<name>A0ABP6ABI6_9ACTN</name>
<gene>
    <name evidence="2" type="ORF">GCM10010201_01700</name>
</gene>
<feature type="transmembrane region" description="Helical" evidence="1">
    <location>
        <begin position="83"/>
        <end position="104"/>
    </location>
</feature>
<keyword evidence="1" id="KW-0472">Membrane</keyword>
<organism evidence="2 3">
    <name type="scientific">Pilimelia columellifera subsp. columellifera</name>
    <dbReference type="NCBI Taxonomy" id="706583"/>
    <lineage>
        <taxon>Bacteria</taxon>
        <taxon>Bacillati</taxon>
        <taxon>Actinomycetota</taxon>
        <taxon>Actinomycetes</taxon>
        <taxon>Micromonosporales</taxon>
        <taxon>Micromonosporaceae</taxon>
        <taxon>Pilimelia</taxon>
    </lineage>
</organism>
<evidence type="ECO:0000256" key="1">
    <source>
        <dbReference type="SAM" id="Phobius"/>
    </source>
</evidence>
<protein>
    <submittedName>
        <fullName evidence="2">Uncharacterized protein</fullName>
    </submittedName>
</protein>
<accession>A0ABP6ABI6</accession>
<dbReference type="RefSeq" id="WP_344166766.1">
    <property type="nucleotide sequence ID" value="NZ_BAAARY010000001.1"/>
</dbReference>
<comment type="caution">
    <text evidence="2">The sequence shown here is derived from an EMBL/GenBank/DDBJ whole genome shotgun (WGS) entry which is preliminary data.</text>
</comment>
<dbReference type="Proteomes" id="UP001499978">
    <property type="component" value="Unassembled WGS sequence"/>
</dbReference>
<keyword evidence="1" id="KW-0812">Transmembrane</keyword>
<feature type="transmembrane region" description="Helical" evidence="1">
    <location>
        <begin position="110"/>
        <end position="129"/>
    </location>
</feature>
<reference evidence="3" key="1">
    <citation type="journal article" date="2019" name="Int. J. Syst. Evol. Microbiol.">
        <title>The Global Catalogue of Microorganisms (GCM) 10K type strain sequencing project: providing services to taxonomists for standard genome sequencing and annotation.</title>
        <authorList>
            <consortium name="The Broad Institute Genomics Platform"/>
            <consortium name="The Broad Institute Genome Sequencing Center for Infectious Disease"/>
            <person name="Wu L."/>
            <person name="Ma J."/>
        </authorList>
    </citation>
    <scope>NUCLEOTIDE SEQUENCE [LARGE SCALE GENOMIC DNA]</scope>
    <source>
        <strain evidence="3">JCM 3367</strain>
    </source>
</reference>
<keyword evidence="1" id="KW-1133">Transmembrane helix</keyword>
<feature type="transmembrane region" description="Helical" evidence="1">
    <location>
        <begin position="18"/>
        <end position="42"/>
    </location>
</feature>
<dbReference type="EMBL" id="BAAARY010000001">
    <property type="protein sequence ID" value="GAA2510631.1"/>
    <property type="molecule type" value="Genomic_DNA"/>
</dbReference>
<keyword evidence="3" id="KW-1185">Reference proteome</keyword>